<comment type="caution">
    <text evidence="2">The sequence shown here is derived from an EMBL/GenBank/DDBJ whole genome shotgun (WGS) entry which is preliminary data.</text>
</comment>
<dbReference type="SUPFAM" id="SSF110296">
    <property type="entry name" value="Oligoxyloglucan reducing end-specific cellobiohydrolase"/>
    <property type="match status" value="1"/>
</dbReference>
<reference evidence="2 3" key="1">
    <citation type="submission" date="2021-06" db="EMBL/GenBank/DDBJ databases">
        <title>Genome-based taxonomic framework of Microbacterium strains isolated from marine environment, the description of four new species and reclassification of four preexisting species.</title>
        <authorList>
            <person name="Lee S.D."/>
            <person name="Kim S.-M."/>
            <person name="Byeon Y.-S."/>
            <person name="Yang H.L."/>
            <person name="Kim I.S."/>
        </authorList>
    </citation>
    <scope>NUCLEOTIDE SEQUENCE [LARGE SCALE GENOMIC DNA]</scope>
    <source>
        <strain evidence="2 3">KACC 20514</strain>
    </source>
</reference>
<dbReference type="AlphaFoldDB" id="A0AAJ2LZ89"/>
<sequence>MRSPATPSSARWLAIALTGVLAVGVGVLAVAAYQHANPDLSDLSAEPAPTFDLGVETTEPTPEVTQTAEAIARSEERFFAIGDGAWWRATAGSCGTTEPLIERSTDAGATWTDVTPRYRAIGQIASLDSLAGTEAEMVSAMGEACETQALRTYTQGTYWDSYPDVLPAIRYIDPVDPAVVHIGGGQTTDAPCANPTGLRASGDVVALICDGTAHRWTDGAWQPVEVAGATALAATPPSLLVAHTDAACPGVAITEVADTTALVGCLPEADPSAPLALTRDGGAVRAWSGETVSEVAAP</sequence>
<feature type="transmembrane region" description="Helical" evidence="1">
    <location>
        <begin position="12"/>
        <end position="33"/>
    </location>
</feature>
<protein>
    <submittedName>
        <fullName evidence="2">Uncharacterized protein</fullName>
    </submittedName>
</protein>
<accession>A0AAJ2LZ89</accession>
<dbReference type="Proteomes" id="UP001183582">
    <property type="component" value="Unassembled WGS sequence"/>
</dbReference>
<dbReference type="GeneID" id="301456817"/>
<evidence type="ECO:0000256" key="1">
    <source>
        <dbReference type="SAM" id="Phobius"/>
    </source>
</evidence>
<keyword evidence="1" id="KW-0812">Transmembrane</keyword>
<gene>
    <name evidence="2" type="ORF">KZC50_01285</name>
</gene>
<evidence type="ECO:0000313" key="3">
    <source>
        <dbReference type="Proteomes" id="UP001183582"/>
    </source>
</evidence>
<evidence type="ECO:0000313" key="2">
    <source>
        <dbReference type="EMBL" id="MDS0244241.1"/>
    </source>
</evidence>
<dbReference type="EMBL" id="JAHWXH010000001">
    <property type="protein sequence ID" value="MDS0244241.1"/>
    <property type="molecule type" value="Genomic_DNA"/>
</dbReference>
<keyword evidence="1" id="KW-1133">Transmembrane helix</keyword>
<name>A0AAJ2LZ89_9MICO</name>
<keyword evidence="1" id="KW-0472">Membrane</keyword>
<organism evidence="2 3">
    <name type="scientific">Microbacterium aurantiacum</name>
    <dbReference type="NCBI Taxonomy" id="162393"/>
    <lineage>
        <taxon>Bacteria</taxon>
        <taxon>Bacillati</taxon>
        <taxon>Actinomycetota</taxon>
        <taxon>Actinomycetes</taxon>
        <taxon>Micrococcales</taxon>
        <taxon>Microbacteriaceae</taxon>
        <taxon>Microbacterium</taxon>
    </lineage>
</organism>
<dbReference type="RefSeq" id="WP_310890327.1">
    <property type="nucleotide sequence ID" value="NZ_BAAAGR010000001.1"/>
</dbReference>
<proteinExistence type="predicted"/>